<keyword evidence="2" id="KW-1185">Reference proteome</keyword>
<gene>
    <name evidence="1" type="ORF">CSSPJE1EN1_LOCUS29120</name>
</gene>
<protein>
    <submittedName>
        <fullName evidence="1">Uncharacterized protein</fullName>
    </submittedName>
</protein>
<sequence length="122" mass="13100">MDCCYRGGTAVLHRPSAAPVDYMDSIHIISAAKTPRGDSTKPAVAGTSRTTPFPFEIPQALVTTVTGDGGRQERSAAYAAYFSLLKGCAHGDLDNVYATGQYLEGVHNIKIELLICYSNFQV</sequence>
<dbReference type="EMBL" id="CAXAQS010000931">
    <property type="protein sequence ID" value="CAK9253742.1"/>
    <property type="molecule type" value="Genomic_DNA"/>
</dbReference>
<accession>A0ABP0VHR7</accession>
<proteinExistence type="predicted"/>
<comment type="caution">
    <text evidence="1">The sequence shown here is derived from an EMBL/GenBank/DDBJ whole genome shotgun (WGS) entry which is preliminary data.</text>
</comment>
<reference evidence="1" key="1">
    <citation type="submission" date="2024-02" db="EMBL/GenBank/DDBJ databases">
        <authorList>
            <consortium name="ELIXIR-Norway"/>
            <consortium name="Elixir Norway"/>
        </authorList>
    </citation>
    <scope>NUCLEOTIDE SEQUENCE</scope>
</reference>
<evidence type="ECO:0000313" key="1">
    <source>
        <dbReference type="EMBL" id="CAK9253742.1"/>
    </source>
</evidence>
<dbReference type="Proteomes" id="UP001497444">
    <property type="component" value="Unassembled WGS sequence"/>
</dbReference>
<organism evidence="1 2">
    <name type="scientific">Sphagnum jensenii</name>
    <dbReference type="NCBI Taxonomy" id="128206"/>
    <lineage>
        <taxon>Eukaryota</taxon>
        <taxon>Viridiplantae</taxon>
        <taxon>Streptophyta</taxon>
        <taxon>Embryophyta</taxon>
        <taxon>Bryophyta</taxon>
        <taxon>Sphagnophytina</taxon>
        <taxon>Sphagnopsida</taxon>
        <taxon>Sphagnales</taxon>
        <taxon>Sphagnaceae</taxon>
        <taxon>Sphagnum</taxon>
    </lineage>
</organism>
<evidence type="ECO:0000313" key="2">
    <source>
        <dbReference type="Proteomes" id="UP001497444"/>
    </source>
</evidence>
<name>A0ABP0VHR7_9BRYO</name>